<dbReference type="GO" id="GO:0008236">
    <property type="term" value="F:serine-type peptidase activity"/>
    <property type="evidence" value="ECO:0007669"/>
    <property type="project" value="InterPro"/>
</dbReference>
<feature type="signal peptide" evidence="2">
    <location>
        <begin position="1"/>
        <end position="25"/>
    </location>
</feature>
<dbReference type="PANTHER" id="PTHR48081:SF6">
    <property type="entry name" value="PEPTIDASE S9 PROLYL OLIGOPEPTIDASE CATALYTIC DOMAIN-CONTAINING PROTEIN"/>
    <property type="match status" value="1"/>
</dbReference>
<dbReference type="RefSeq" id="WP_097120503.1">
    <property type="nucleotide sequence ID" value="NZ_OCND01000001.1"/>
</dbReference>
<evidence type="ECO:0000313" key="5">
    <source>
        <dbReference type="Proteomes" id="UP000219374"/>
    </source>
</evidence>
<dbReference type="InterPro" id="IPR029058">
    <property type="entry name" value="AB_hydrolase_fold"/>
</dbReference>
<dbReference type="PROSITE" id="PS51257">
    <property type="entry name" value="PROKAR_LIPOPROTEIN"/>
    <property type="match status" value="1"/>
</dbReference>
<dbReference type="Pfam" id="PF00326">
    <property type="entry name" value="Peptidase_S9"/>
    <property type="match status" value="1"/>
</dbReference>
<sequence>MHTVRLLALTVTCLLALSCAGASIAADYPQEVPLWPEDSQVLQDGIRELANEKWALTRPTFLLYSPQVRSTRSAVLVFPGGGYKALAIGPNSTIGPNGSDVCRWLTDSGITCILVKYRVPNTGCNWNKEARRHDTPEVPMALQDAQRAISLVRFKAAEYSIDPDRIGVMGFSAGGNLAVLSSTAFHSRSYEPVDEVDQVSSRPDFAIPVYPGHMTMEHKNKTPRAIAAQELNTDIVISKDVPPTLLIHAKDDPVDPVHYSVVYERELRKAGVDVELIVYETGGHAFGVRKQGKDADRWTEDALRWLREGRIP</sequence>
<keyword evidence="5" id="KW-1185">Reference proteome</keyword>
<dbReference type="EMBL" id="OCND01000001">
    <property type="protein sequence ID" value="SOD51628.1"/>
    <property type="molecule type" value="Genomic_DNA"/>
</dbReference>
<evidence type="ECO:0000313" key="4">
    <source>
        <dbReference type="EMBL" id="SOD51628.1"/>
    </source>
</evidence>
<name>A0A286CZ08_9GAMM</name>
<evidence type="ECO:0000256" key="1">
    <source>
        <dbReference type="ARBA" id="ARBA00022801"/>
    </source>
</evidence>
<feature type="chain" id="PRO_5012289917" evidence="2">
    <location>
        <begin position="26"/>
        <end position="312"/>
    </location>
</feature>
<proteinExistence type="predicted"/>
<dbReference type="OrthoDB" id="9771666at2"/>
<dbReference type="PANTHER" id="PTHR48081">
    <property type="entry name" value="AB HYDROLASE SUPERFAMILY PROTEIN C4A8.06C"/>
    <property type="match status" value="1"/>
</dbReference>
<keyword evidence="2" id="KW-0732">Signal</keyword>
<dbReference type="Proteomes" id="UP000219374">
    <property type="component" value="Unassembled WGS sequence"/>
</dbReference>
<dbReference type="InterPro" id="IPR050300">
    <property type="entry name" value="GDXG_lipolytic_enzyme"/>
</dbReference>
<reference evidence="4 5" key="1">
    <citation type="submission" date="2017-09" db="EMBL/GenBank/DDBJ databases">
        <authorList>
            <person name="Ehlers B."/>
            <person name="Leendertz F.H."/>
        </authorList>
    </citation>
    <scope>NUCLEOTIDE SEQUENCE [LARGE SCALE GENOMIC DNA]</scope>
    <source>
        <strain evidence="4 5">CGMCC 1.10978</strain>
    </source>
</reference>
<organism evidence="4 5">
    <name type="scientific">Pseudoxanthomonas wuyuanensis</name>
    <dbReference type="NCBI Taxonomy" id="1073196"/>
    <lineage>
        <taxon>Bacteria</taxon>
        <taxon>Pseudomonadati</taxon>
        <taxon>Pseudomonadota</taxon>
        <taxon>Gammaproteobacteria</taxon>
        <taxon>Lysobacterales</taxon>
        <taxon>Lysobacteraceae</taxon>
        <taxon>Pseudoxanthomonas</taxon>
    </lineage>
</organism>
<feature type="domain" description="Peptidase S9 prolyl oligopeptidase catalytic" evidence="3">
    <location>
        <begin position="104"/>
        <end position="308"/>
    </location>
</feature>
<accession>A0A286CZ08</accession>
<dbReference type="GO" id="GO:0006508">
    <property type="term" value="P:proteolysis"/>
    <property type="evidence" value="ECO:0007669"/>
    <property type="project" value="InterPro"/>
</dbReference>
<dbReference type="InterPro" id="IPR001375">
    <property type="entry name" value="Peptidase_S9_cat"/>
</dbReference>
<keyword evidence="1" id="KW-0378">Hydrolase</keyword>
<dbReference type="SUPFAM" id="SSF53474">
    <property type="entry name" value="alpha/beta-Hydrolases"/>
    <property type="match status" value="1"/>
</dbReference>
<evidence type="ECO:0000256" key="2">
    <source>
        <dbReference type="SAM" id="SignalP"/>
    </source>
</evidence>
<dbReference type="Gene3D" id="3.40.50.1820">
    <property type="entry name" value="alpha/beta hydrolase"/>
    <property type="match status" value="1"/>
</dbReference>
<gene>
    <name evidence="4" type="ORF">SAMN06296416_101754</name>
</gene>
<dbReference type="AlphaFoldDB" id="A0A286CZ08"/>
<protein>
    <submittedName>
        <fullName evidence="4">Acetyl esterase/lipase</fullName>
    </submittedName>
</protein>
<evidence type="ECO:0000259" key="3">
    <source>
        <dbReference type="Pfam" id="PF00326"/>
    </source>
</evidence>